<dbReference type="Proteomes" id="UP001190926">
    <property type="component" value="Unassembled WGS sequence"/>
</dbReference>
<feature type="compositionally biased region" description="Polar residues" evidence="2">
    <location>
        <begin position="157"/>
        <end position="174"/>
    </location>
</feature>
<feature type="domain" description="SAM" evidence="3">
    <location>
        <begin position="224"/>
        <end position="287"/>
    </location>
</feature>
<dbReference type="InterPro" id="IPR001660">
    <property type="entry name" value="SAM"/>
</dbReference>
<dbReference type="Gene3D" id="1.10.150.50">
    <property type="entry name" value="Transcription Factor, Ets-1"/>
    <property type="match status" value="1"/>
</dbReference>
<proteinExistence type="predicted"/>
<dbReference type="CDD" id="cd09487">
    <property type="entry name" value="SAM_superfamily"/>
    <property type="match status" value="1"/>
</dbReference>
<evidence type="ECO:0000259" key="3">
    <source>
        <dbReference type="PROSITE" id="PS50105"/>
    </source>
</evidence>
<feature type="compositionally biased region" description="Acidic residues" evidence="2">
    <location>
        <begin position="141"/>
        <end position="152"/>
    </location>
</feature>
<keyword evidence="1" id="KW-0677">Repeat</keyword>
<dbReference type="PANTHER" id="PTHR10627">
    <property type="entry name" value="SCP160"/>
    <property type="match status" value="1"/>
</dbReference>
<dbReference type="EMBL" id="SDAM02003295">
    <property type="protein sequence ID" value="KAH6820732.1"/>
    <property type="molecule type" value="Genomic_DNA"/>
</dbReference>
<evidence type="ECO:0000256" key="2">
    <source>
        <dbReference type="SAM" id="MobiDB-lite"/>
    </source>
</evidence>
<protein>
    <submittedName>
        <fullName evidence="4">Sterile alpha motif domain-containing protein</fullName>
    </submittedName>
</protein>
<dbReference type="Pfam" id="PF00536">
    <property type="entry name" value="SAM_1"/>
    <property type="match status" value="1"/>
</dbReference>
<organism evidence="4 5">
    <name type="scientific">Perilla frutescens var. hirtella</name>
    <name type="common">Perilla citriodora</name>
    <name type="synonym">Perilla setoyensis</name>
    <dbReference type="NCBI Taxonomy" id="608512"/>
    <lineage>
        <taxon>Eukaryota</taxon>
        <taxon>Viridiplantae</taxon>
        <taxon>Streptophyta</taxon>
        <taxon>Embryophyta</taxon>
        <taxon>Tracheophyta</taxon>
        <taxon>Spermatophyta</taxon>
        <taxon>Magnoliopsida</taxon>
        <taxon>eudicotyledons</taxon>
        <taxon>Gunneridae</taxon>
        <taxon>Pentapetalae</taxon>
        <taxon>asterids</taxon>
        <taxon>lamiids</taxon>
        <taxon>Lamiales</taxon>
        <taxon>Lamiaceae</taxon>
        <taxon>Nepetoideae</taxon>
        <taxon>Elsholtzieae</taxon>
        <taxon>Perilla</taxon>
    </lineage>
</organism>
<evidence type="ECO:0000313" key="5">
    <source>
        <dbReference type="Proteomes" id="UP001190926"/>
    </source>
</evidence>
<keyword evidence="5" id="KW-1185">Reference proteome</keyword>
<reference evidence="4 5" key="1">
    <citation type="journal article" date="2021" name="Nat. Commun.">
        <title>Incipient diploidization of the medicinal plant Perilla within 10,000 years.</title>
        <authorList>
            <person name="Zhang Y."/>
            <person name="Shen Q."/>
            <person name="Leng L."/>
            <person name="Zhang D."/>
            <person name="Chen S."/>
            <person name="Shi Y."/>
            <person name="Ning Z."/>
            <person name="Chen S."/>
        </authorList>
    </citation>
    <scope>NUCLEOTIDE SEQUENCE [LARGE SCALE GENOMIC DNA]</scope>
    <source>
        <strain evidence="5">cv. PC099</strain>
    </source>
</reference>
<gene>
    <name evidence="4" type="ORF">C2S53_005915</name>
</gene>
<dbReference type="PANTHER" id="PTHR10627:SF69">
    <property type="entry name" value="PROTEIN BICAUDAL C"/>
    <property type="match status" value="1"/>
</dbReference>
<feature type="compositionally biased region" description="Basic residues" evidence="2">
    <location>
        <begin position="53"/>
        <end position="67"/>
    </location>
</feature>
<name>A0AAD4ISW2_PERFH</name>
<accession>A0AAD4ISW2</accession>
<dbReference type="SMART" id="SM00454">
    <property type="entry name" value="SAM"/>
    <property type="match status" value="1"/>
</dbReference>
<evidence type="ECO:0000256" key="1">
    <source>
        <dbReference type="ARBA" id="ARBA00022737"/>
    </source>
</evidence>
<dbReference type="PROSITE" id="PS50105">
    <property type="entry name" value="SAM_DOMAIN"/>
    <property type="match status" value="1"/>
</dbReference>
<sequence length="289" mass="32589">MQANGGDAAAAPQENAKRMRRPSVRLHQPYYENPGYRKLQQQWNPKKGATPPRKPRTAKTAHSKHIKNGVANERAKSEGRGGFDLDDDVAIGNWRNFSATNGDIDFKRKRVRSSNSKNAKSRRNGDQEIGNFPLSSAGESGEQEEQQEDEDLGGNMGINSNLVVEDSNPSSPNHSFGDDDNGNRKLSDDNNNVEGNQVRKQRSLRDNRHSNEMRRELMTPEVDRDSSGVRMWLNDLGLAKYAALFQIHGVDDEVLPLLTLEDLKDMGITEVGVRRKMYSSIQKLDRWFQ</sequence>
<evidence type="ECO:0000313" key="4">
    <source>
        <dbReference type="EMBL" id="KAH6820732.1"/>
    </source>
</evidence>
<dbReference type="InterPro" id="IPR013761">
    <property type="entry name" value="SAM/pointed_sf"/>
</dbReference>
<feature type="compositionally biased region" description="Basic and acidic residues" evidence="2">
    <location>
        <begin position="73"/>
        <end position="83"/>
    </location>
</feature>
<feature type="region of interest" description="Disordered" evidence="2">
    <location>
        <begin position="1"/>
        <end position="215"/>
    </location>
</feature>
<dbReference type="AlphaFoldDB" id="A0AAD4ISW2"/>
<feature type="compositionally biased region" description="Basic and acidic residues" evidence="2">
    <location>
        <begin position="203"/>
        <end position="215"/>
    </location>
</feature>
<comment type="caution">
    <text evidence="4">The sequence shown here is derived from an EMBL/GenBank/DDBJ whole genome shotgun (WGS) entry which is preliminary data.</text>
</comment>
<dbReference type="SUPFAM" id="SSF47769">
    <property type="entry name" value="SAM/Pointed domain"/>
    <property type="match status" value="1"/>
</dbReference>